<comment type="caution">
    <text evidence="3">The sequence shown here is derived from an EMBL/GenBank/DDBJ whole genome shotgun (WGS) entry which is preliminary data.</text>
</comment>
<feature type="transmembrane region" description="Helical" evidence="2">
    <location>
        <begin position="159"/>
        <end position="185"/>
    </location>
</feature>
<evidence type="ECO:0000256" key="2">
    <source>
        <dbReference type="SAM" id="Phobius"/>
    </source>
</evidence>
<keyword evidence="4" id="KW-1185">Reference proteome</keyword>
<sequence length="198" mass="21562">MSAPVLSAPLCGKKDWMTMVCLCYPRTAPSVVHAQGQAHPASIRSSPVSAAANITVADQQGQRQMPERPRLQPRRYCAGKSGEGKGKQLLPVGKFRLASSTPAVSRTEKRTIRCATLLPKRRHLTCRRNGTVQPKLPAVSGAASHSSIRLSQAVFFTQFYLALTSAFAILMSLRWMATIAMAVACRGPSFATLRQLWL</sequence>
<dbReference type="Proteomes" id="UP000320582">
    <property type="component" value="Unassembled WGS sequence"/>
</dbReference>
<name>A0A543KBJ2_9RHOB</name>
<evidence type="ECO:0000256" key="1">
    <source>
        <dbReference type="SAM" id="MobiDB-lite"/>
    </source>
</evidence>
<dbReference type="AlphaFoldDB" id="A0A543KBJ2"/>
<protein>
    <submittedName>
        <fullName evidence="3">Uncharacterized protein</fullName>
    </submittedName>
</protein>
<evidence type="ECO:0000313" key="3">
    <source>
        <dbReference type="EMBL" id="TQM92448.1"/>
    </source>
</evidence>
<feature type="region of interest" description="Disordered" evidence="1">
    <location>
        <begin position="57"/>
        <end position="84"/>
    </location>
</feature>
<dbReference type="EMBL" id="VFPT01000001">
    <property type="protein sequence ID" value="TQM92448.1"/>
    <property type="molecule type" value="Genomic_DNA"/>
</dbReference>
<accession>A0A543KBJ2</accession>
<organism evidence="3 4">
    <name type="scientific">Roseinatronobacter monicus</name>
    <dbReference type="NCBI Taxonomy" id="393481"/>
    <lineage>
        <taxon>Bacteria</taxon>
        <taxon>Pseudomonadati</taxon>
        <taxon>Pseudomonadota</taxon>
        <taxon>Alphaproteobacteria</taxon>
        <taxon>Rhodobacterales</taxon>
        <taxon>Paracoccaceae</taxon>
        <taxon>Roseinatronobacter</taxon>
    </lineage>
</organism>
<evidence type="ECO:0000313" key="4">
    <source>
        <dbReference type="Proteomes" id="UP000320582"/>
    </source>
</evidence>
<keyword evidence="2" id="KW-0472">Membrane</keyword>
<proteinExistence type="predicted"/>
<reference evidence="3 4" key="1">
    <citation type="submission" date="2019-06" db="EMBL/GenBank/DDBJ databases">
        <title>Genomic Encyclopedia of Archaeal and Bacterial Type Strains, Phase II (KMG-II): from individual species to whole genera.</title>
        <authorList>
            <person name="Goeker M."/>
        </authorList>
    </citation>
    <scope>NUCLEOTIDE SEQUENCE [LARGE SCALE GENOMIC DNA]</scope>
    <source>
        <strain evidence="3 4">DSM 18423</strain>
    </source>
</reference>
<keyword evidence="2" id="KW-0812">Transmembrane</keyword>
<gene>
    <name evidence="3" type="ORF">BD293_1055</name>
</gene>
<keyword evidence="2" id="KW-1133">Transmembrane helix</keyword>